<organism evidence="2 3">
    <name type="scientific">Paenibacillus artemisiicola</name>
    <dbReference type="NCBI Taxonomy" id="1172618"/>
    <lineage>
        <taxon>Bacteria</taxon>
        <taxon>Bacillati</taxon>
        <taxon>Bacillota</taxon>
        <taxon>Bacilli</taxon>
        <taxon>Bacillales</taxon>
        <taxon>Paenibacillaceae</taxon>
        <taxon>Paenibacillus</taxon>
    </lineage>
</organism>
<name>A0ABS3WEJ4_9BACL</name>
<proteinExistence type="predicted"/>
<sequence>MENNELITIYHEVLEGKRSRFPNHTFTGEQGKINLTNLTRYVIEKHLNIPVNEIPNHIDAKILWEHRLRPPALVQGWGFIDLIQHAYPKQFFPWQFKQVSYGYWSGEKGRQRAIEAVKYVIEKKCRIPIFEVPQQINSTFLKKHGLSGIFKVFGDSPYQMINAVYPNKFQPWEFSNVPLNYWKNEVNIKQMMDILLFEKLHFATYQEALIELNHRHFPHYRLTGFFQMAFNSRLLNAKNWIVGQIKLSN</sequence>
<dbReference type="Pfam" id="PF13255">
    <property type="entry name" value="DUF4046"/>
    <property type="match status" value="2"/>
</dbReference>
<dbReference type="InterPro" id="IPR025119">
    <property type="entry name" value="DUF4046"/>
</dbReference>
<evidence type="ECO:0000313" key="3">
    <source>
        <dbReference type="Proteomes" id="UP000670947"/>
    </source>
</evidence>
<comment type="caution">
    <text evidence="2">The sequence shown here is derived from an EMBL/GenBank/DDBJ whole genome shotgun (WGS) entry which is preliminary data.</text>
</comment>
<protein>
    <recommendedName>
        <fullName evidence="1">DUF4046 domain-containing protein</fullName>
    </recommendedName>
</protein>
<dbReference type="EMBL" id="JAGGDJ010000022">
    <property type="protein sequence ID" value="MBO7746737.1"/>
    <property type="molecule type" value="Genomic_DNA"/>
</dbReference>
<dbReference type="Proteomes" id="UP000670947">
    <property type="component" value="Unassembled WGS sequence"/>
</dbReference>
<keyword evidence="3" id="KW-1185">Reference proteome</keyword>
<evidence type="ECO:0000313" key="2">
    <source>
        <dbReference type="EMBL" id="MBO7746737.1"/>
    </source>
</evidence>
<feature type="domain" description="DUF4046" evidence="1">
    <location>
        <begin position="96"/>
        <end position="168"/>
    </location>
</feature>
<accession>A0ABS3WEJ4</accession>
<dbReference type="RefSeq" id="WP_208849481.1">
    <property type="nucleotide sequence ID" value="NZ_JAGGDJ010000022.1"/>
</dbReference>
<reference evidence="2 3" key="1">
    <citation type="submission" date="2021-03" db="EMBL/GenBank/DDBJ databases">
        <title>Paenibacillus artemisicola MWE-103 whole genome sequence.</title>
        <authorList>
            <person name="Ham Y.J."/>
        </authorList>
    </citation>
    <scope>NUCLEOTIDE SEQUENCE [LARGE SCALE GENOMIC DNA]</scope>
    <source>
        <strain evidence="2 3">MWE-103</strain>
    </source>
</reference>
<feature type="domain" description="DUF4046" evidence="1">
    <location>
        <begin position="7"/>
        <end position="90"/>
    </location>
</feature>
<gene>
    <name evidence="2" type="ORF">I8J29_21190</name>
</gene>
<evidence type="ECO:0000259" key="1">
    <source>
        <dbReference type="Pfam" id="PF13255"/>
    </source>
</evidence>